<sequence length="142" mass="15714">MKSYFLTNTIVLAVVSFNAFAQAPSCQGSTRINDLRTLLPGKTVCASRDTEKWQEEHRGGPTSGQLWDYKMGPNDPIDPTEQVGTWSIVQQGQDFRRVTYTYGVESYTFEVHEPTAGVYNFCGIGVAENIIGATIQTNPQCP</sequence>
<dbReference type="EMBL" id="FO082060">
    <property type="protein sequence ID" value="CCE23400.1"/>
    <property type="molecule type" value="Genomic_DNA"/>
</dbReference>
<proteinExistence type="predicted"/>
<feature type="region of interest" description="Disordered" evidence="1">
    <location>
        <begin position="49"/>
        <end position="68"/>
    </location>
</feature>
<dbReference type="RefSeq" id="WP_014148193.1">
    <property type="nucleotide sequence ID" value="NC_016112.1"/>
</dbReference>
<accession>G4T0W6</accession>
<feature type="chain" id="PRO_5003468105" description="Secreted protein" evidence="2">
    <location>
        <begin position="22"/>
        <end position="142"/>
    </location>
</feature>
<feature type="compositionally biased region" description="Basic and acidic residues" evidence="1">
    <location>
        <begin position="49"/>
        <end position="59"/>
    </location>
</feature>
<dbReference type="AlphaFoldDB" id="G4T0W6"/>
<evidence type="ECO:0000313" key="3">
    <source>
        <dbReference type="EMBL" id="CCE23400.1"/>
    </source>
</evidence>
<gene>
    <name evidence="3" type="ordered locus">MEALZ_1713</name>
</gene>
<dbReference type="Proteomes" id="UP000008315">
    <property type="component" value="Chromosome"/>
</dbReference>
<reference evidence="4" key="1">
    <citation type="journal article" date="2012" name="J. Bacteriol.">
        <title>Genome sequence of the haloalkaliphilic methanotrophic bacterium Methylomicrobium alcaliphilum 20Z.</title>
        <authorList>
            <person name="Vuilleumier S."/>
            <person name="Khmelenina V.N."/>
            <person name="Bringel F."/>
            <person name="Reshetnikov A.S."/>
            <person name="Lajus A."/>
            <person name="Mangenot S."/>
            <person name="Rouy Z."/>
            <person name="Op den Camp H.J."/>
            <person name="Jetten M.S."/>
            <person name="Dispirito A.A."/>
            <person name="Dunfield P."/>
            <person name="Klotz M.G."/>
            <person name="Semrau J.D."/>
            <person name="Stein L.Y."/>
            <person name="Barbe V."/>
            <person name="Medigue C."/>
            <person name="Trotsenko Y.A."/>
            <person name="Kalyuzhnaya M.G."/>
        </authorList>
    </citation>
    <scope>NUCLEOTIDE SEQUENCE [LARGE SCALE GENOMIC DNA]</scope>
    <source>
        <strain evidence="4">DSM 19304 / NCIMB 14124 / VKM B-2133 / 20Z</strain>
    </source>
</reference>
<evidence type="ECO:0008006" key="5">
    <source>
        <dbReference type="Google" id="ProtNLM"/>
    </source>
</evidence>
<keyword evidence="4" id="KW-1185">Reference proteome</keyword>
<evidence type="ECO:0000256" key="2">
    <source>
        <dbReference type="SAM" id="SignalP"/>
    </source>
</evidence>
<dbReference type="KEGG" id="mah:MEALZ_1713"/>
<dbReference type="HOGENOM" id="CLU_1895121_0_0_6"/>
<organism evidence="3 4">
    <name type="scientific">Methylotuvimicrobium alcaliphilum (strain DSM 19304 / NCIMB 14124 / VKM B-2133 / 20Z)</name>
    <name type="common">Methylomicrobium alcaliphilum</name>
    <dbReference type="NCBI Taxonomy" id="1091494"/>
    <lineage>
        <taxon>Bacteria</taxon>
        <taxon>Pseudomonadati</taxon>
        <taxon>Pseudomonadota</taxon>
        <taxon>Gammaproteobacteria</taxon>
        <taxon>Methylococcales</taxon>
        <taxon>Methylococcaceae</taxon>
        <taxon>Methylotuvimicrobium</taxon>
    </lineage>
</organism>
<evidence type="ECO:0000256" key="1">
    <source>
        <dbReference type="SAM" id="MobiDB-lite"/>
    </source>
</evidence>
<keyword evidence="2" id="KW-0732">Signal</keyword>
<name>G4T0W6_META2</name>
<evidence type="ECO:0000313" key="4">
    <source>
        <dbReference type="Proteomes" id="UP000008315"/>
    </source>
</evidence>
<feature type="signal peptide" evidence="2">
    <location>
        <begin position="1"/>
        <end position="21"/>
    </location>
</feature>
<protein>
    <recommendedName>
        <fullName evidence="5">Secreted protein</fullName>
    </recommendedName>
</protein>